<organism evidence="2 3">
    <name type="scientific">Lysinimonas soli</name>
    <dbReference type="NCBI Taxonomy" id="1074233"/>
    <lineage>
        <taxon>Bacteria</taxon>
        <taxon>Bacillati</taxon>
        <taxon>Actinomycetota</taxon>
        <taxon>Actinomycetes</taxon>
        <taxon>Micrococcales</taxon>
        <taxon>Microbacteriaceae</taxon>
        <taxon>Lysinimonas</taxon>
    </lineage>
</organism>
<accession>A0ABW0NNX6</accession>
<feature type="domain" description="N-acetyltransferase" evidence="1">
    <location>
        <begin position="9"/>
        <end position="165"/>
    </location>
</feature>
<dbReference type="InterPro" id="IPR051531">
    <property type="entry name" value="N-acetyltransferase"/>
</dbReference>
<dbReference type="RefSeq" id="WP_386739722.1">
    <property type="nucleotide sequence ID" value="NZ_JBHSMG010000001.1"/>
</dbReference>
<sequence length="165" mass="18522">MIPSATARLRFREMTLADLNAMAQLLGDPEVMRFYPAPKTRDEAAAWIAWNRRNYAEHGYGLWIIETLEGEFIGDCGLTWQTVNGVRKLEVGYHVAVRWQGRGLATEAAAACRDFARDQLGARELVAIIHPQNRASERVAEKIGMRRVADDHGGIPVRMVMGMDL</sequence>
<evidence type="ECO:0000313" key="3">
    <source>
        <dbReference type="Proteomes" id="UP001596039"/>
    </source>
</evidence>
<evidence type="ECO:0000259" key="1">
    <source>
        <dbReference type="PROSITE" id="PS51186"/>
    </source>
</evidence>
<dbReference type="PANTHER" id="PTHR43792">
    <property type="entry name" value="GNAT FAMILY, PUTATIVE (AFU_ORTHOLOGUE AFUA_3G00765)-RELATED-RELATED"/>
    <property type="match status" value="1"/>
</dbReference>
<dbReference type="PANTHER" id="PTHR43792:SF1">
    <property type="entry name" value="N-ACETYLTRANSFERASE DOMAIN-CONTAINING PROTEIN"/>
    <property type="match status" value="1"/>
</dbReference>
<proteinExistence type="predicted"/>
<dbReference type="EMBL" id="JBHSMG010000001">
    <property type="protein sequence ID" value="MFC5502064.1"/>
    <property type="molecule type" value="Genomic_DNA"/>
</dbReference>
<dbReference type="PROSITE" id="PS51186">
    <property type="entry name" value="GNAT"/>
    <property type="match status" value="1"/>
</dbReference>
<dbReference type="InterPro" id="IPR016181">
    <property type="entry name" value="Acyl_CoA_acyltransferase"/>
</dbReference>
<keyword evidence="3" id="KW-1185">Reference proteome</keyword>
<dbReference type="Proteomes" id="UP001596039">
    <property type="component" value="Unassembled WGS sequence"/>
</dbReference>
<name>A0ABW0NNX6_9MICO</name>
<dbReference type="Pfam" id="PF13302">
    <property type="entry name" value="Acetyltransf_3"/>
    <property type="match status" value="1"/>
</dbReference>
<reference evidence="3" key="1">
    <citation type="journal article" date="2019" name="Int. J. Syst. Evol. Microbiol.">
        <title>The Global Catalogue of Microorganisms (GCM) 10K type strain sequencing project: providing services to taxonomists for standard genome sequencing and annotation.</title>
        <authorList>
            <consortium name="The Broad Institute Genomics Platform"/>
            <consortium name="The Broad Institute Genome Sequencing Center for Infectious Disease"/>
            <person name="Wu L."/>
            <person name="Ma J."/>
        </authorList>
    </citation>
    <scope>NUCLEOTIDE SEQUENCE [LARGE SCALE GENOMIC DNA]</scope>
    <source>
        <strain evidence="3">CGMCC 4.6997</strain>
    </source>
</reference>
<dbReference type="SUPFAM" id="SSF55729">
    <property type="entry name" value="Acyl-CoA N-acyltransferases (Nat)"/>
    <property type="match status" value="1"/>
</dbReference>
<comment type="caution">
    <text evidence="2">The sequence shown here is derived from an EMBL/GenBank/DDBJ whole genome shotgun (WGS) entry which is preliminary data.</text>
</comment>
<dbReference type="InterPro" id="IPR000182">
    <property type="entry name" value="GNAT_dom"/>
</dbReference>
<evidence type="ECO:0000313" key="2">
    <source>
        <dbReference type="EMBL" id="MFC5502064.1"/>
    </source>
</evidence>
<gene>
    <name evidence="2" type="ORF">ACFPJ4_07405</name>
</gene>
<protein>
    <submittedName>
        <fullName evidence="2">GNAT family N-acetyltransferase</fullName>
    </submittedName>
</protein>
<dbReference type="Gene3D" id="3.40.630.30">
    <property type="match status" value="1"/>
</dbReference>